<dbReference type="OrthoDB" id="2554372at2759"/>
<reference evidence="2" key="1">
    <citation type="submission" date="2013-02" db="EMBL/GenBank/DDBJ databases">
        <authorList>
            <consortium name="The Broad Institute Genome Sequencing Platform"/>
            <person name="Cuomo C."/>
            <person name="Becnel J."/>
            <person name="Sanscrainte N."/>
            <person name="Walker B."/>
            <person name="Young S.K."/>
            <person name="Zeng Q."/>
            <person name="Gargeya S."/>
            <person name="Fitzgerald M."/>
            <person name="Haas B."/>
            <person name="Abouelleil A."/>
            <person name="Alvarado L."/>
            <person name="Arachchi H.M."/>
            <person name="Berlin A.M."/>
            <person name="Chapman S.B."/>
            <person name="Dewar J."/>
            <person name="Goldberg J."/>
            <person name="Griggs A."/>
            <person name="Gujja S."/>
            <person name="Hansen M."/>
            <person name="Howarth C."/>
            <person name="Imamovic A."/>
            <person name="Larimer J."/>
            <person name="McCowan C."/>
            <person name="Murphy C."/>
            <person name="Neiman D."/>
            <person name="Pearson M."/>
            <person name="Priest M."/>
            <person name="Roberts A."/>
            <person name="Saif S."/>
            <person name="Shea T."/>
            <person name="Sisk P."/>
            <person name="Sykes S."/>
            <person name="Wortman J."/>
            <person name="Nusbaum C."/>
            <person name="Birren B."/>
        </authorList>
    </citation>
    <scope>NUCLEOTIDE SEQUENCE [LARGE SCALE GENOMIC DNA]</scope>
    <source>
        <strain evidence="2">PRA339</strain>
    </source>
</reference>
<organism evidence="1 2">
    <name type="scientific">Anncaliia algerae PRA339</name>
    <dbReference type="NCBI Taxonomy" id="1288291"/>
    <lineage>
        <taxon>Eukaryota</taxon>
        <taxon>Fungi</taxon>
        <taxon>Fungi incertae sedis</taxon>
        <taxon>Microsporidia</taxon>
        <taxon>Tubulinosematoidea</taxon>
        <taxon>Tubulinosematidae</taxon>
        <taxon>Anncaliia</taxon>
    </lineage>
</organism>
<evidence type="ECO:0000313" key="2">
    <source>
        <dbReference type="Proteomes" id="UP000030655"/>
    </source>
</evidence>
<name>A0A059EZ76_9MICR</name>
<keyword evidence="2" id="KW-1185">Reference proteome</keyword>
<gene>
    <name evidence="1" type="ORF">H312_02375</name>
</gene>
<sequence length="148" mass="17029">MISDSTRSGQLFYSFIVKFIGILNNDPLMNITWLIMDNAHINCVQDVLTVIKASNLCQVFLSPYFYMHNLVEHIFSKIKLCVRSQLASLFVKSYNSNLYEVIAYVFLALCISDRINYVIKMMKNVAISLESKPYNGKNILNLVNIFNI</sequence>
<dbReference type="InterPro" id="IPR036397">
    <property type="entry name" value="RNaseH_sf"/>
</dbReference>
<protein>
    <recommendedName>
        <fullName evidence="3">Tc1-like transposase DDE domain-containing protein</fullName>
    </recommendedName>
</protein>
<reference evidence="1 2" key="2">
    <citation type="submission" date="2014-03" db="EMBL/GenBank/DDBJ databases">
        <title>The Genome Sequence of Anncaliia algerae insect isolate PRA339.</title>
        <authorList>
            <consortium name="The Broad Institute Genome Sequencing Platform"/>
            <consortium name="The Broad Institute Genome Sequencing Center for Infectious Disease"/>
            <person name="Cuomo C."/>
            <person name="Becnel J."/>
            <person name="Sanscrainte N."/>
            <person name="Walker B."/>
            <person name="Young S.K."/>
            <person name="Zeng Q."/>
            <person name="Gargeya S."/>
            <person name="Fitzgerald M."/>
            <person name="Haas B."/>
            <person name="Abouelleil A."/>
            <person name="Alvarado L."/>
            <person name="Arachchi H.M."/>
            <person name="Berlin A.M."/>
            <person name="Chapman S.B."/>
            <person name="Dewar J."/>
            <person name="Goldberg J."/>
            <person name="Griggs A."/>
            <person name="Gujja S."/>
            <person name="Hansen M."/>
            <person name="Howarth C."/>
            <person name="Imamovic A."/>
            <person name="Larimer J."/>
            <person name="McCowan C."/>
            <person name="Murphy C."/>
            <person name="Neiman D."/>
            <person name="Pearson M."/>
            <person name="Priest M."/>
            <person name="Roberts A."/>
            <person name="Saif S."/>
            <person name="Shea T."/>
            <person name="Sisk P."/>
            <person name="Sykes S."/>
            <person name="Wortman J."/>
            <person name="Nusbaum C."/>
            <person name="Birren B."/>
        </authorList>
    </citation>
    <scope>NUCLEOTIDE SEQUENCE [LARGE SCALE GENOMIC DNA]</scope>
    <source>
        <strain evidence="1 2">PRA339</strain>
    </source>
</reference>
<dbReference type="VEuPathDB" id="MicrosporidiaDB:H312_02375"/>
<evidence type="ECO:0008006" key="3">
    <source>
        <dbReference type="Google" id="ProtNLM"/>
    </source>
</evidence>
<dbReference type="Gene3D" id="3.30.420.10">
    <property type="entry name" value="Ribonuclease H-like superfamily/Ribonuclease H"/>
    <property type="match status" value="1"/>
</dbReference>
<dbReference type="GO" id="GO:0003676">
    <property type="term" value="F:nucleic acid binding"/>
    <property type="evidence" value="ECO:0007669"/>
    <property type="project" value="InterPro"/>
</dbReference>
<proteinExistence type="predicted"/>
<dbReference type="Proteomes" id="UP000030655">
    <property type="component" value="Unassembled WGS sequence"/>
</dbReference>
<dbReference type="EMBL" id="KK365194">
    <property type="protein sequence ID" value="KCZ80225.1"/>
    <property type="molecule type" value="Genomic_DNA"/>
</dbReference>
<evidence type="ECO:0000313" key="1">
    <source>
        <dbReference type="EMBL" id="KCZ80225.1"/>
    </source>
</evidence>
<dbReference type="HOGENOM" id="CLU_1758359_0_0_1"/>
<dbReference type="AlphaFoldDB" id="A0A059EZ76"/>
<accession>A0A059EZ76</accession>